<dbReference type="InterPro" id="IPR036513">
    <property type="entry name" value="STAS_dom_sf"/>
</dbReference>
<dbReference type="SUPFAM" id="SSF52091">
    <property type="entry name" value="SpoIIaa-like"/>
    <property type="match status" value="1"/>
</dbReference>
<proteinExistence type="inferred from homology"/>
<dbReference type="Proteomes" id="UP001268819">
    <property type="component" value="Unassembled WGS sequence"/>
</dbReference>
<comment type="similarity">
    <text evidence="1 2">Belongs to the anti-sigma-factor antagonist family.</text>
</comment>
<dbReference type="Pfam" id="PF13466">
    <property type="entry name" value="STAS_2"/>
    <property type="match status" value="1"/>
</dbReference>
<comment type="caution">
    <text evidence="4">The sequence shown here is derived from an EMBL/GenBank/DDBJ whole genome shotgun (WGS) entry which is preliminary data.</text>
</comment>
<name>A0ABU1PQU3_9PSEU</name>
<protein>
    <recommendedName>
        <fullName evidence="2">Anti-sigma factor antagonist</fullName>
    </recommendedName>
</protein>
<feature type="domain" description="STAS" evidence="3">
    <location>
        <begin position="4"/>
        <end position="113"/>
    </location>
</feature>
<dbReference type="NCBIfam" id="TIGR00377">
    <property type="entry name" value="ant_ant_sig"/>
    <property type="match status" value="1"/>
</dbReference>
<evidence type="ECO:0000256" key="1">
    <source>
        <dbReference type="ARBA" id="ARBA00009013"/>
    </source>
</evidence>
<evidence type="ECO:0000313" key="5">
    <source>
        <dbReference type="Proteomes" id="UP001268819"/>
    </source>
</evidence>
<gene>
    <name evidence="4" type="ORF">J2S66_001220</name>
</gene>
<dbReference type="PROSITE" id="PS50801">
    <property type="entry name" value="STAS"/>
    <property type="match status" value="1"/>
</dbReference>
<dbReference type="PANTHER" id="PTHR33495">
    <property type="entry name" value="ANTI-SIGMA FACTOR ANTAGONIST TM_1081-RELATED-RELATED"/>
    <property type="match status" value="1"/>
</dbReference>
<dbReference type="Gene3D" id="3.30.750.24">
    <property type="entry name" value="STAS domain"/>
    <property type="match status" value="1"/>
</dbReference>
<sequence length="118" mass="12334">MSGLRVTTRELGDFHVVALDGELDLGTTTRLRDAVDGLALRDGDHVVVDLTAVTFCDSTGVSALIAARRHADAAGCPLVLAGTPPHITRLLRVVGLLPVFPAHATVEEATRAPIPPVP</sequence>
<dbReference type="InterPro" id="IPR003658">
    <property type="entry name" value="Anti-sigma_ant"/>
</dbReference>
<reference evidence="4 5" key="1">
    <citation type="submission" date="2023-07" db="EMBL/GenBank/DDBJ databases">
        <title>Sequencing the genomes of 1000 actinobacteria strains.</title>
        <authorList>
            <person name="Klenk H.-P."/>
        </authorList>
    </citation>
    <scope>NUCLEOTIDE SEQUENCE [LARGE SCALE GENOMIC DNA]</scope>
    <source>
        <strain evidence="4 5">DSM 43749</strain>
    </source>
</reference>
<accession>A0ABU1PQU3</accession>
<dbReference type="RefSeq" id="WP_310304779.1">
    <property type="nucleotide sequence ID" value="NZ_BAAAXB010000001.1"/>
</dbReference>
<dbReference type="InterPro" id="IPR002645">
    <property type="entry name" value="STAS_dom"/>
</dbReference>
<evidence type="ECO:0000259" key="3">
    <source>
        <dbReference type="PROSITE" id="PS50801"/>
    </source>
</evidence>
<keyword evidence="5" id="KW-1185">Reference proteome</keyword>
<dbReference type="InterPro" id="IPR058548">
    <property type="entry name" value="MlaB-like_STAS"/>
</dbReference>
<organism evidence="4 5">
    <name type="scientific">Saccharothrix longispora</name>
    <dbReference type="NCBI Taxonomy" id="33920"/>
    <lineage>
        <taxon>Bacteria</taxon>
        <taxon>Bacillati</taxon>
        <taxon>Actinomycetota</taxon>
        <taxon>Actinomycetes</taxon>
        <taxon>Pseudonocardiales</taxon>
        <taxon>Pseudonocardiaceae</taxon>
        <taxon>Saccharothrix</taxon>
    </lineage>
</organism>
<dbReference type="CDD" id="cd07043">
    <property type="entry name" value="STAS_anti-anti-sigma_factors"/>
    <property type="match status" value="1"/>
</dbReference>
<evidence type="ECO:0000256" key="2">
    <source>
        <dbReference type="RuleBase" id="RU003749"/>
    </source>
</evidence>
<dbReference type="EMBL" id="JAVDSG010000001">
    <property type="protein sequence ID" value="MDR6592836.1"/>
    <property type="molecule type" value="Genomic_DNA"/>
</dbReference>
<dbReference type="PANTHER" id="PTHR33495:SF2">
    <property type="entry name" value="ANTI-SIGMA FACTOR ANTAGONIST TM_1081-RELATED"/>
    <property type="match status" value="1"/>
</dbReference>
<evidence type="ECO:0000313" key="4">
    <source>
        <dbReference type="EMBL" id="MDR6592836.1"/>
    </source>
</evidence>